<sequence length="148" mass="16819">MTKTIRQATHEDIYKVIGFLVKAGLSTEGVKNTIDCFLLVEDTEGNLIGTLGIEMRDRTGLLRSLVVTPAFDSEEIFTLFQEIFKLAKEKDLSQLYLITNRRASLNFFEMLGFQQEPQGHVDELKDFVHAKQLSTVDNLLTMSLHLQP</sequence>
<organism evidence="2 3">
    <name type="scientific">[Bacillus] enclensis</name>
    <dbReference type="NCBI Taxonomy" id="1402860"/>
    <lineage>
        <taxon>Bacteria</taxon>
        <taxon>Bacillati</taxon>
        <taxon>Bacillota</taxon>
        <taxon>Bacilli</taxon>
        <taxon>Bacillales</taxon>
        <taxon>Bacillaceae</taxon>
        <taxon>Rossellomorea</taxon>
    </lineage>
</organism>
<dbReference type="AlphaFoldDB" id="A0A0V8HCV4"/>
<dbReference type="Gene3D" id="3.40.630.30">
    <property type="match status" value="1"/>
</dbReference>
<dbReference type="SUPFAM" id="SSF55729">
    <property type="entry name" value="Acyl-CoA N-acyltransferases (Nat)"/>
    <property type="match status" value="1"/>
</dbReference>
<evidence type="ECO:0000313" key="2">
    <source>
        <dbReference type="EMBL" id="SCC25419.1"/>
    </source>
</evidence>
<evidence type="ECO:0000259" key="1">
    <source>
        <dbReference type="PROSITE" id="PS51186"/>
    </source>
</evidence>
<evidence type="ECO:0000313" key="3">
    <source>
        <dbReference type="Proteomes" id="UP000181997"/>
    </source>
</evidence>
<proteinExistence type="predicted"/>
<gene>
    <name evidence="2" type="ORF">GA0061094_3491</name>
</gene>
<dbReference type="InterPro" id="IPR016181">
    <property type="entry name" value="Acyl_CoA_acyltransferase"/>
</dbReference>
<dbReference type="GO" id="GO:0016747">
    <property type="term" value="F:acyltransferase activity, transferring groups other than amino-acyl groups"/>
    <property type="evidence" value="ECO:0007669"/>
    <property type="project" value="InterPro"/>
</dbReference>
<dbReference type="OrthoDB" id="2678531at2"/>
<dbReference type="EMBL" id="FMAU01000004">
    <property type="protein sequence ID" value="SCC25419.1"/>
    <property type="molecule type" value="Genomic_DNA"/>
</dbReference>
<dbReference type="InterPro" id="IPR000182">
    <property type="entry name" value="GNAT_dom"/>
</dbReference>
<feature type="domain" description="N-acetyltransferase" evidence="1">
    <location>
        <begin position="3"/>
        <end position="134"/>
    </location>
</feature>
<reference evidence="3" key="1">
    <citation type="submission" date="2016-08" db="EMBL/GenBank/DDBJ databases">
        <authorList>
            <person name="Varghese N."/>
            <person name="Submissions Spin"/>
        </authorList>
    </citation>
    <scope>NUCLEOTIDE SEQUENCE [LARGE SCALE GENOMIC DNA]</scope>
    <source>
        <strain evidence="3">SGD-1123</strain>
    </source>
</reference>
<name>A0A0V8HCV4_9BACI</name>
<accession>A0A0V8HCV4</accession>
<protein>
    <submittedName>
        <fullName evidence="2">N-acetylglutamate synthase, GNAT family</fullName>
    </submittedName>
</protein>
<dbReference type="Proteomes" id="UP000181997">
    <property type="component" value="Unassembled WGS sequence"/>
</dbReference>
<dbReference type="RefSeq" id="WP_058299443.1">
    <property type="nucleotide sequence ID" value="NZ_FMAU01000004.1"/>
</dbReference>
<dbReference type="PROSITE" id="PS51186">
    <property type="entry name" value="GNAT"/>
    <property type="match status" value="1"/>
</dbReference>
<keyword evidence="3" id="KW-1185">Reference proteome</keyword>